<evidence type="ECO:0000313" key="2">
    <source>
        <dbReference type="EMBL" id="CAF1859682.1"/>
    </source>
</evidence>
<proteinExistence type="predicted"/>
<dbReference type="OMA" id="NCYFLNP"/>
<sequence>MQILGLRLADGEKIPSLGFIYGELLVAKNSIKETTDHLEKNYQPIFKIIDEKMKGWLDSPLHMAAYFLNPFYFYKDPNIQCDLEVIDGSITCVETFYHGDFEKQGLVVNHEVNLYKNRNGSFGRNLAMTGCEKKENFDPSLFFILLSSFKKNILHKMTLMISHSTCLTLGNWWSTYGCGTPHLQKLAKRILAWTSSSSGCERNWSSFEAIHKKRLDVNRLNSLVYVQLNARLFNKHQKIRENNVDVIFDDGNEDTVGDWLVEHVEEMDSDVNFVLTTQAPRVRDLYDDDFESEDEDIVDMKFESDVFQEDPIFHDSQPLQ</sequence>
<name>A0A078GRA9_BRANA</name>
<dbReference type="Gramene" id="CDY27702">
    <property type="protein sequence ID" value="CDY27702"/>
    <property type="gene ID" value="GSBRNA2T00038489001"/>
</dbReference>
<dbReference type="Pfam" id="PF05699">
    <property type="entry name" value="Dimer_Tnp_hAT"/>
    <property type="match status" value="1"/>
</dbReference>
<dbReference type="PANTHER" id="PTHR32166">
    <property type="entry name" value="OSJNBA0013A04.12 PROTEIN"/>
    <property type="match status" value="1"/>
</dbReference>
<protein>
    <submittedName>
        <fullName evidence="2">(rape) hypothetical protein</fullName>
    </submittedName>
    <submittedName>
        <fullName evidence="3">BnaUnng00520D protein</fullName>
    </submittedName>
</protein>
<dbReference type="InterPro" id="IPR008906">
    <property type="entry name" value="HATC_C_dom"/>
</dbReference>
<gene>
    <name evidence="3" type="primary">BnaUnng00520D</name>
    <name evidence="2" type="ORF">DARMORV10_C04P48900.1</name>
    <name evidence="3" type="ORF">GSBRNA2T00038489001</name>
</gene>
<reference evidence="3" key="1">
    <citation type="journal article" date="2014" name="Science">
        <title>Plant genetics. Early allopolyploid evolution in the post-Neolithic Brassica napus oilseed genome.</title>
        <authorList>
            <person name="Chalhoub B."/>
            <person name="Denoeud F."/>
            <person name="Liu S."/>
            <person name="Parkin I.A."/>
            <person name="Tang H."/>
            <person name="Wang X."/>
            <person name="Chiquet J."/>
            <person name="Belcram H."/>
            <person name="Tong C."/>
            <person name="Samans B."/>
            <person name="Correa M."/>
            <person name="Da Silva C."/>
            <person name="Just J."/>
            <person name="Falentin C."/>
            <person name="Koh C.S."/>
            <person name="Le Clainche I."/>
            <person name="Bernard M."/>
            <person name="Bento P."/>
            <person name="Noel B."/>
            <person name="Labadie K."/>
            <person name="Alberti A."/>
            <person name="Charles M."/>
            <person name="Arnaud D."/>
            <person name="Guo H."/>
            <person name="Daviaud C."/>
            <person name="Alamery S."/>
            <person name="Jabbari K."/>
            <person name="Zhao M."/>
            <person name="Edger P.P."/>
            <person name="Chelaifa H."/>
            <person name="Tack D."/>
            <person name="Lassalle G."/>
            <person name="Mestiri I."/>
            <person name="Schnel N."/>
            <person name="Le Paslier M.C."/>
            <person name="Fan G."/>
            <person name="Renault V."/>
            <person name="Bayer P.E."/>
            <person name="Golicz A.A."/>
            <person name="Manoli S."/>
            <person name="Lee T.H."/>
            <person name="Thi V.H."/>
            <person name="Chalabi S."/>
            <person name="Hu Q."/>
            <person name="Fan C."/>
            <person name="Tollenaere R."/>
            <person name="Lu Y."/>
            <person name="Battail C."/>
            <person name="Shen J."/>
            <person name="Sidebottom C.H."/>
            <person name="Wang X."/>
            <person name="Canaguier A."/>
            <person name="Chauveau A."/>
            <person name="Berard A."/>
            <person name="Deniot G."/>
            <person name="Guan M."/>
            <person name="Liu Z."/>
            <person name="Sun F."/>
            <person name="Lim Y.P."/>
            <person name="Lyons E."/>
            <person name="Town C.D."/>
            <person name="Bancroft I."/>
            <person name="Wang X."/>
            <person name="Meng J."/>
            <person name="Ma J."/>
            <person name="Pires J.C."/>
            <person name="King G.J."/>
            <person name="Brunel D."/>
            <person name="Delourme R."/>
            <person name="Renard M."/>
            <person name="Aury J.M."/>
            <person name="Adams K.L."/>
            <person name="Batley J."/>
            <person name="Snowdon R.J."/>
            <person name="Tost J."/>
            <person name="Edwards D."/>
            <person name="Zhou Y."/>
            <person name="Hua W."/>
            <person name="Sharpe A.G."/>
            <person name="Paterson A.H."/>
            <person name="Guan C."/>
            <person name="Wincker P."/>
        </authorList>
    </citation>
    <scope>NUCLEOTIDE SEQUENCE [LARGE SCALE GENOMIC DNA]</scope>
</reference>
<feature type="domain" description="HAT C-terminal dimerisation" evidence="1">
    <location>
        <begin position="167"/>
        <end position="222"/>
    </location>
</feature>
<dbReference type="EMBL" id="LK032208">
    <property type="protein sequence ID" value="CDY27702.1"/>
    <property type="molecule type" value="Genomic_DNA"/>
</dbReference>
<dbReference type="EMBL" id="HG994368">
    <property type="protein sequence ID" value="CAF1859682.1"/>
    <property type="molecule type" value="Genomic_DNA"/>
</dbReference>
<reference evidence="3" key="2">
    <citation type="submission" date="2014-06" db="EMBL/GenBank/DDBJ databases">
        <authorList>
            <person name="Genoscope - CEA"/>
        </authorList>
    </citation>
    <scope>NUCLEOTIDE SEQUENCE</scope>
</reference>
<organism evidence="3">
    <name type="scientific">Brassica napus</name>
    <name type="common">Rape</name>
    <dbReference type="NCBI Taxonomy" id="3708"/>
    <lineage>
        <taxon>Eukaryota</taxon>
        <taxon>Viridiplantae</taxon>
        <taxon>Streptophyta</taxon>
        <taxon>Embryophyta</taxon>
        <taxon>Tracheophyta</taxon>
        <taxon>Spermatophyta</taxon>
        <taxon>Magnoliopsida</taxon>
        <taxon>eudicotyledons</taxon>
        <taxon>Gunneridae</taxon>
        <taxon>Pentapetalae</taxon>
        <taxon>rosids</taxon>
        <taxon>malvids</taxon>
        <taxon>Brassicales</taxon>
        <taxon>Brassicaceae</taxon>
        <taxon>Brassiceae</taxon>
        <taxon>Brassica</taxon>
    </lineage>
</organism>
<evidence type="ECO:0000259" key="1">
    <source>
        <dbReference type="Pfam" id="PF05699"/>
    </source>
</evidence>
<dbReference type="InterPro" id="IPR012337">
    <property type="entry name" value="RNaseH-like_sf"/>
</dbReference>
<accession>A0A078GRA9</accession>
<dbReference type="SUPFAM" id="SSF53098">
    <property type="entry name" value="Ribonuclease H-like"/>
    <property type="match status" value="1"/>
</dbReference>
<dbReference type="AlphaFoldDB" id="A0A078GRA9"/>
<dbReference type="PaxDb" id="3708-A0A078GRA9"/>
<dbReference type="STRING" id="3708.A0A078GRA9"/>
<evidence type="ECO:0000313" key="3">
    <source>
        <dbReference type="EMBL" id="CDY27702.1"/>
    </source>
</evidence>
<dbReference type="PANTHER" id="PTHR32166:SF123">
    <property type="entry name" value="BED-TYPE DOMAIN-CONTAINING PROTEIN"/>
    <property type="match status" value="1"/>
</dbReference>
<dbReference type="GO" id="GO:0046983">
    <property type="term" value="F:protein dimerization activity"/>
    <property type="evidence" value="ECO:0007669"/>
    <property type="project" value="InterPro"/>
</dbReference>
<reference evidence="2" key="3">
    <citation type="submission" date="2021-01" db="EMBL/GenBank/DDBJ databases">
        <authorList>
            <consortium name="Genoscope - CEA"/>
            <person name="William W."/>
        </authorList>
    </citation>
    <scope>NUCLEOTIDE SEQUENCE</scope>
</reference>
<dbReference type="Proteomes" id="UP001295469">
    <property type="component" value="Chromosome C04"/>
</dbReference>